<dbReference type="RefSeq" id="WP_281092442.1">
    <property type="nucleotide sequence ID" value="NZ_JARYZI010000001.1"/>
</dbReference>
<dbReference type="Pfam" id="PF01312">
    <property type="entry name" value="Bac_export_2"/>
    <property type="match status" value="1"/>
</dbReference>
<dbReference type="PANTHER" id="PTHR30531">
    <property type="entry name" value="FLAGELLAR BIOSYNTHETIC PROTEIN FLHB"/>
    <property type="match status" value="1"/>
</dbReference>
<reference evidence="1 2" key="1">
    <citation type="submission" date="2023-04" db="EMBL/GenBank/DDBJ databases">
        <title>Fusibacter bizertensis strain WBS, isolated from littoral bottom sediments of the Arctic seas - biochemical and genomic analysis.</title>
        <authorList>
            <person name="Brioukhanov A.L."/>
        </authorList>
    </citation>
    <scope>NUCLEOTIDE SEQUENCE [LARGE SCALE GENOMIC DNA]</scope>
    <source>
        <strain evidence="1 2">WBS</strain>
    </source>
</reference>
<dbReference type="SUPFAM" id="SSF160544">
    <property type="entry name" value="EscU C-terminal domain-like"/>
    <property type="match status" value="1"/>
</dbReference>
<dbReference type="EMBL" id="JARYZI010000001">
    <property type="protein sequence ID" value="MDH8676644.1"/>
    <property type="molecule type" value="Genomic_DNA"/>
</dbReference>
<gene>
    <name evidence="1" type="ORF">QE109_00725</name>
</gene>
<comment type="caution">
    <text evidence="1">The sequence shown here is derived from an EMBL/GenBank/DDBJ whole genome shotgun (WGS) entry which is preliminary data.</text>
</comment>
<dbReference type="Gene3D" id="3.40.1690.10">
    <property type="entry name" value="secretion proteins EscU"/>
    <property type="match status" value="1"/>
</dbReference>
<name>A0ABT6N8B3_9FIRM</name>
<dbReference type="InterPro" id="IPR006135">
    <property type="entry name" value="T3SS_substrate_exporter"/>
</dbReference>
<evidence type="ECO:0000313" key="1">
    <source>
        <dbReference type="EMBL" id="MDH8676644.1"/>
    </source>
</evidence>
<evidence type="ECO:0000313" key="2">
    <source>
        <dbReference type="Proteomes" id="UP001158045"/>
    </source>
</evidence>
<organism evidence="1 2">
    <name type="scientific">Fusibacter bizertensis</name>
    <dbReference type="NCBI Taxonomy" id="1488331"/>
    <lineage>
        <taxon>Bacteria</taxon>
        <taxon>Bacillati</taxon>
        <taxon>Bacillota</taxon>
        <taxon>Clostridia</taxon>
        <taxon>Eubacteriales</taxon>
        <taxon>Eubacteriales Family XII. Incertae Sedis</taxon>
        <taxon>Fusibacter</taxon>
    </lineage>
</organism>
<keyword evidence="2" id="KW-1185">Reference proteome</keyword>
<proteinExistence type="predicted"/>
<accession>A0ABT6N8B3</accession>
<dbReference type="Proteomes" id="UP001158045">
    <property type="component" value="Unassembled WGS sequence"/>
</dbReference>
<dbReference type="PANTHER" id="PTHR30531:SF12">
    <property type="entry name" value="FLAGELLAR BIOSYNTHETIC PROTEIN FLHB"/>
    <property type="match status" value="1"/>
</dbReference>
<protein>
    <submittedName>
        <fullName evidence="1">EscU/YscU/HrcU family type III secretion system export apparatus switch protein</fullName>
    </submittedName>
</protein>
<dbReference type="InterPro" id="IPR029025">
    <property type="entry name" value="T3SS_substrate_exporter_C"/>
</dbReference>
<sequence>MAHNQKTKIANALRFNPEKDAAPQLIAKGVGLIAENILKKAKEYDIPIYEDEKLSNQLKQLELGEQIPYELYEVVAEVLVFISQVDQSKKNNLK</sequence>